<organism evidence="4 5">
    <name type="scientific">Prunus dulcis</name>
    <name type="common">Almond</name>
    <name type="synonym">Amygdalus dulcis</name>
    <dbReference type="NCBI Taxonomy" id="3755"/>
    <lineage>
        <taxon>Eukaryota</taxon>
        <taxon>Viridiplantae</taxon>
        <taxon>Streptophyta</taxon>
        <taxon>Embryophyta</taxon>
        <taxon>Tracheophyta</taxon>
        <taxon>Spermatophyta</taxon>
        <taxon>Magnoliopsida</taxon>
        <taxon>eudicotyledons</taxon>
        <taxon>Gunneridae</taxon>
        <taxon>Pentapetalae</taxon>
        <taxon>rosids</taxon>
        <taxon>fabids</taxon>
        <taxon>Rosales</taxon>
        <taxon>Rosaceae</taxon>
        <taxon>Amygdaloideae</taxon>
        <taxon>Amygdaleae</taxon>
        <taxon>Prunus</taxon>
    </lineage>
</organism>
<evidence type="ECO:0000313" key="3">
    <source>
        <dbReference type="EMBL" id="KAI5319717.1"/>
    </source>
</evidence>
<dbReference type="Proteomes" id="UP000327085">
    <property type="component" value="Chromosome 7"/>
</dbReference>
<accession>A0A5E4E542</accession>
<dbReference type="Proteomes" id="UP001054821">
    <property type="component" value="Chromosome 7"/>
</dbReference>
<evidence type="ECO:0000313" key="6">
    <source>
        <dbReference type="Proteomes" id="UP001054821"/>
    </source>
</evidence>
<dbReference type="PANTHER" id="PTHR36347:SF1">
    <property type="entry name" value="EXPRESSED PROTEIN"/>
    <property type="match status" value="1"/>
</dbReference>
<evidence type="ECO:0000256" key="1">
    <source>
        <dbReference type="SAM" id="MobiDB-lite"/>
    </source>
</evidence>
<sequence>MEAKLLHFLASTPSSPTHLVLSKPTGTGHNHIFSGFSPTRPGCLRISTPIYNSTGSDGGSTSSPETDSNSVPPPLAPDNTGLRFRKRSRRRTKLQREEGSDGDGGRFTKAQAITKPAAAPKKWEDMSLGEKALELYVGEKGLLFWINKFAYASIYIVIGAWLCFRFVGPALNLYQLDAPPLSPTSILKGS</sequence>
<dbReference type="PANTHER" id="PTHR36347">
    <property type="entry name" value="EXPRESSED PROTEIN"/>
    <property type="match status" value="1"/>
</dbReference>
<dbReference type="EMBL" id="JAJFAZ020000007">
    <property type="protein sequence ID" value="KAI5319717.1"/>
    <property type="molecule type" value="Genomic_DNA"/>
</dbReference>
<dbReference type="OMA" id="KPWEEMT"/>
<keyword evidence="6" id="KW-1185">Reference proteome</keyword>
<reference evidence="3 6" key="3">
    <citation type="journal article" date="2022" name="G3 (Bethesda)">
        <title>Whole-genome sequence and methylome profiling of the almond [Prunus dulcis (Mill.) D.A. Webb] cultivar 'Nonpareil'.</title>
        <authorList>
            <person name="D'Amico-Willman K.M."/>
            <person name="Ouma W.Z."/>
            <person name="Meulia T."/>
            <person name="Sideli G.M."/>
            <person name="Gradziel T.M."/>
            <person name="Fresnedo-Ramirez J."/>
        </authorList>
    </citation>
    <scope>NUCLEOTIDE SEQUENCE [LARGE SCALE GENOMIC DNA]</scope>
    <source>
        <strain evidence="3">Clone GOH B32 T37-40</strain>
    </source>
</reference>
<protein>
    <submittedName>
        <fullName evidence="4">PREDICTED: unnamed product</fullName>
    </submittedName>
</protein>
<reference evidence="5" key="2">
    <citation type="journal article" date="2020" name="Plant J.">
        <title>Transposons played a major role in the diversification between the closely related almond and peach genomes: results from the almond genome sequence.</title>
        <authorList>
            <person name="Alioto T."/>
            <person name="Alexiou K.G."/>
            <person name="Bardil A."/>
            <person name="Barteri F."/>
            <person name="Castanera R."/>
            <person name="Cruz F."/>
            <person name="Dhingra A."/>
            <person name="Duval H."/>
            <person name="Fernandez I Marti A."/>
            <person name="Frias L."/>
            <person name="Galan B."/>
            <person name="Garcia J.L."/>
            <person name="Howad W."/>
            <person name="Gomez-Garrido J."/>
            <person name="Gut M."/>
            <person name="Julca I."/>
            <person name="Morata J."/>
            <person name="Puigdomenech P."/>
            <person name="Ribeca P."/>
            <person name="Rubio Cabetas M.J."/>
            <person name="Vlasova A."/>
            <person name="Wirthensohn M."/>
            <person name="Garcia-Mas J."/>
            <person name="Gabaldon T."/>
            <person name="Casacuberta J.M."/>
            <person name="Arus P."/>
        </authorList>
    </citation>
    <scope>NUCLEOTIDE SEQUENCE [LARGE SCALE GENOMIC DNA]</scope>
    <source>
        <strain evidence="5">cv. Texas</strain>
    </source>
</reference>
<feature type="compositionally biased region" description="Low complexity" evidence="1">
    <location>
        <begin position="53"/>
        <end position="68"/>
    </location>
</feature>
<evidence type="ECO:0000313" key="4">
    <source>
        <dbReference type="EMBL" id="VVA09870.1"/>
    </source>
</evidence>
<keyword evidence="2" id="KW-1133">Transmembrane helix</keyword>
<evidence type="ECO:0000256" key="2">
    <source>
        <dbReference type="SAM" id="Phobius"/>
    </source>
</evidence>
<proteinExistence type="predicted"/>
<dbReference type="AlphaFoldDB" id="A0A5E4E542"/>
<dbReference type="EMBL" id="CABIKO010000001">
    <property type="protein sequence ID" value="VVA09870.1"/>
    <property type="molecule type" value="Genomic_DNA"/>
</dbReference>
<keyword evidence="2" id="KW-0472">Membrane</keyword>
<reference evidence="4" key="1">
    <citation type="submission" date="2019-07" db="EMBL/GenBank/DDBJ databases">
        <authorList>
            <person name="Alioto T."/>
            <person name="Alioto T."/>
            <person name="Gomez Garrido J."/>
        </authorList>
    </citation>
    <scope>NUCLEOTIDE SEQUENCE</scope>
</reference>
<dbReference type="Gramene" id="VVA09870">
    <property type="protein sequence ID" value="VVA09870"/>
    <property type="gene ID" value="Prudul26B016854"/>
</dbReference>
<evidence type="ECO:0000313" key="5">
    <source>
        <dbReference type="Proteomes" id="UP000327085"/>
    </source>
</evidence>
<name>A0A5E4E542_PRUDU</name>
<keyword evidence="2" id="KW-0812">Transmembrane</keyword>
<dbReference type="GO" id="GO:0009507">
    <property type="term" value="C:chloroplast"/>
    <property type="evidence" value="ECO:0007669"/>
    <property type="project" value="TreeGrafter"/>
</dbReference>
<feature type="region of interest" description="Disordered" evidence="1">
    <location>
        <begin position="44"/>
        <end position="108"/>
    </location>
</feature>
<gene>
    <name evidence="4" type="ORF">ALMOND_2B016854</name>
    <name evidence="3" type="ORF">L3X38_039425</name>
</gene>
<dbReference type="InParanoid" id="A0A5E4E542"/>
<feature type="transmembrane region" description="Helical" evidence="2">
    <location>
        <begin position="149"/>
        <end position="167"/>
    </location>
</feature>
<feature type="compositionally biased region" description="Basic and acidic residues" evidence="1">
    <location>
        <begin position="94"/>
        <end position="106"/>
    </location>
</feature>
<feature type="compositionally biased region" description="Basic residues" evidence="1">
    <location>
        <begin position="83"/>
        <end position="93"/>
    </location>
</feature>